<reference evidence="3" key="2">
    <citation type="submission" date="2022-06" db="UniProtKB">
        <authorList>
            <consortium name="EnsemblMetazoa"/>
        </authorList>
    </citation>
    <scope>IDENTIFICATION</scope>
    <source>
        <strain evidence="3">p50T (Dazao)</strain>
    </source>
</reference>
<protein>
    <recommendedName>
        <fullName evidence="5">115 kDa protein in type-1 retrotransposable element R1DM</fullName>
    </recommendedName>
</protein>
<dbReference type="EnsemblMetazoa" id="XM_038015076.1">
    <property type="protein sequence ID" value="XP_037871004.1"/>
    <property type="gene ID" value="LOC119629393"/>
</dbReference>
<dbReference type="InterPro" id="IPR012337">
    <property type="entry name" value="RNaseH-like_sf"/>
</dbReference>
<dbReference type="CDD" id="cd09276">
    <property type="entry name" value="Rnase_HI_RT_non_LTR"/>
    <property type="match status" value="1"/>
</dbReference>
<name>A0A8R2M166_BOMMO</name>
<dbReference type="CDD" id="cd01650">
    <property type="entry name" value="RT_nLTR_like"/>
    <property type="match status" value="1"/>
</dbReference>
<dbReference type="PANTHER" id="PTHR19446">
    <property type="entry name" value="REVERSE TRANSCRIPTASES"/>
    <property type="match status" value="1"/>
</dbReference>
<dbReference type="SUPFAM" id="SSF56219">
    <property type="entry name" value="DNase I-like"/>
    <property type="match status" value="1"/>
</dbReference>
<accession>A0A8R2M166</accession>
<dbReference type="Gene3D" id="3.60.10.10">
    <property type="entry name" value="Endonuclease/exonuclease/phosphatase"/>
    <property type="match status" value="1"/>
</dbReference>
<dbReference type="GeneID" id="119629393"/>
<dbReference type="SUPFAM" id="SSF53098">
    <property type="entry name" value="Ribonuclease H-like"/>
    <property type="match status" value="1"/>
</dbReference>
<feature type="domain" description="RNase H type-1" evidence="2">
    <location>
        <begin position="793"/>
        <end position="925"/>
    </location>
</feature>
<evidence type="ECO:0000313" key="4">
    <source>
        <dbReference type="Proteomes" id="UP000005204"/>
    </source>
</evidence>
<dbReference type="Pfam" id="PF00075">
    <property type="entry name" value="RNase_H"/>
    <property type="match status" value="1"/>
</dbReference>
<feature type="domain" description="Reverse transcriptase" evidence="1">
    <location>
        <begin position="379"/>
        <end position="630"/>
    </location>
</feature>
<evidence type="ECO:0000313" key="3">
    <source>
        <dbReference type="EnsemblMetazoa" id="XP_037871004.1"/>
    </source>
</evidence>
<dbReference type="GO" id="GO:0004523">
    <property type="term" value="F:RNA-DNA hybrid ribonuclease activity"/>
    <property type="evidence" value="ECO:0007669"/>
    <property type="project" value="InterPro"/>
</dbReference>
<dbReference type="InterPro" id="IPR000477">
    <property type="entry name" value="RT_dom"/>
</dbReference>
<evidence type="ECO:0008006" key="5">
    <source>
        <dbReference type="Google" id="ProtNLM"/>
    </source>
</evidence>
<dbReference type="Proteomes" id="UP000005204">
    <property type="component" value="Unassembled WGS sequence"/>
</dbReference>
<dbReference type="GO" id="GO:0003676">
    <property type="term" value="F:nucleic acid binding"/>
    <property type="evidence" value="ECO:0007669"/>
    <property type="project" value="InterPro"/>
</dbReference>
<dbReference type="GO" id="GO:0042575">
    <property type="term" value="C:DNA polymerase complex"/>
    <property type="evidence" value="ECO:0007669"/>
    <property type="project" value="UniProtKB-ARBA"/>
</dbReference>
<dbReference type="Pfam" id="PF00078">
    <property type="entry name" value="RVT_1"/>
    <property type="match status" value="1"/>
</dbReference>
<proteinExistence type="predicted"/>
<sequence length="1165" mass="130771">MFEAAEKKIALALLQEPYVGGIGRVRAYKGVRIFQCTNSGDAVVKSAIAVFDDEIDVIQRPDLTTTNIVVVKLRTSAWEIVVASFYFEPDQAIEPYLEQLKEIKLKAGNNKIIIGGDSNAKSTWWGSLKVDSRGEELAGALEEMDMQILNVGDTPTFDTIRGNKTYSSFVDITACSADALSLVEDWRVDDSMTSSDHNTVMFKVRLLKSKGIDISRTTRRAKVISEYLKHKEIYETEVVKAQTESWKAFCGRQDREGVWEGIYRVIGRTRKREKDLPLEKDGRKLKAIESVALLAETFYPEDTEASDNDEHRLVRARAERPIVAIHGDVWDPPFTLAELQTATRSFNPKKAPGADGFTADICRHVVEHDPTLFLSLLNKCLLLHHFPAAWKEATVVVLRKPGKSTYTHPKSYRPIGLLPVLGKILEKMLVTRLKHHLLPRMSLRQYGFMPQRSTEDSLYTLIQHIRHKLDEKKIVALVSLDIEGAFDSAWWPKIKTRLAEEKCPLNLRGLLNSYMCDRKVRGSIGGPILWNLLLDPLLKHLEGRGDYVQAFADDVVLVFDGETGLEIEGRANAALERVGAWGVANKLIFAPHKTHSLIITRKLKYDAPRLSMGGIGISVSREIKLMGVIIDDKLTFNAHVAGVCKKATGVYHQLSRAAKINWGLHTEVIKIIYTAVIEPIILYAASVWAPAVSKLGIQKSLNTVQRGFAQKLCKAYRTVSLNSALALAGILPLDLRIREAASLYEAKRGVAQPMLRGREVERMISALTSPHPAERMELEIQCLVDQEQVDLNSDFDLRIYTDGSKIDGRVGAALSLWEGVAETKALKLTLSPVCTVYQAELLALCRATHEAAEHRAKSVGIYSDSLSALQTTANWNALHPLAVEARKNLRKALLRSKRISLFWIKAHAGLEGNESADKLAKESALRSKRRPDYDLCPVSFVKRSIRMESLDEWNHRYRGGETAGVTKIFFPDALTAYRVIKKINIDGVTTQMLTGHGGFSEYLHRFKCRENPSCICEPGKPESTWQSTQTSEGKERYKIIKKETKKIVAVERADSLKTMYEQLETEEGQKCIFKLAKQHCRNARDPTKCRTVKDPNNELLYMDNDVKMALEKMANKKATGPDGIPVEAWKCLPENRIVTLIKLFNCVLRSSKMPVARRLSTIVPI</sequence>
<dbReference type="PROSITE" id="PS50879">
    <property type="entry name" value="RNASE_H_1"/>
    <property type="match status" value="1"/>
</dbReference>
<dbReference type="Pfam" id="PF14529">
    <property type="entry name" value="Exo_endo_phos_2"/>
    <property type="match status" value="1"/>
</dbReference>
<dbReference type="InterPro" id="IPR036691">
    <property type="entry name" value="Endo/exonu/phosph_ase_sf"/>
</dbReference>
<dbReference type="InterPro" id="IPR002156">
    <property type="entry name" value="RNaseH_domain"/>
</dbReference>
<dbReference type="AlphaFoldDB" id="A0A8R2M166"/>
<evidence type="ECO:0000259" key="2">
    <source>
        <dbReference type="PROSITE" id="PS50879"/>
    </source>
</evidence>
<dbReference type="SUPFAM" id="SSF56672">
    <property type="entry name" value="DNA/RNA polymerases"/>
    <property type="match status" value="1"/>
</dbReference>
<dbReference type="InterPro" id="IPR043502">
    <property type="entry name" value="DNA/RNA_pol_sf"/>
</dbReference>
<dbReference type="InterPro" id="IPR036397">
    <property type="entry name" value="RNaseH_sf"/>
</dbReference>
<organism evidence="3 4">
    <name type="scientific">Bombyx mori</name>
    <name type="common">Silk moth</name>
    <dbReference type="NCBI Taxonomy" id="7091"/>
    <lineage>
        <taxon>Eukaryota</taxon>
        <taxon>Metazoa</taxon>
        <taxon>Ecdysozoa</taxon>
        <taxon>Arthropoda</taxon>
        <taxon>Hexapoda</taxon>
        <taxon>Insecta</taxon>
        <taxon>Pterygota</taxon>
        <taxon>Neoptera</taxon>
        <taxon>Endopterygota</taxon>
        <taxon>Lepidoptera</taxon>
        <taxon>Glossata</taxon>
        <taxon>Ditrysia</taxon>
        <taxon>Bombycoidea</taxon>
        <taxon>Bombycidae</taxon>
        <taxon>Bombycinae</taxon>
        <taxon>Bombyx</taxon>
    </lineage>
</organism>
<dbReference type="InterPro" id="IPR005135">
    <property type="entry name" value="Endo/exonuclease/phosphatase"/>
</dbReference>
<reference evidence="4" key="1">
    <citation type="journal article" date="2008" name="Insect Biochem. Mol. Biol.">
        <title>The genome of a lepidopteran model insect, the silkworm Bombyx mori.</title>
        <authorList>
            <consortium name="International Silkworm Genome Consortium"/>
        </authorList>
    </citation>
    <scope>NUCLEOTIDE SEQUENCE [LARGE SCALE GENOMIC DNA]</scope>
    <source>
        <strain evidence="4">p50T</strain>
    </source>
</reference>
<dbReference type="PROSITE" id="PS50878">
    <property type="entry name" value="RT_POL"/>
    <property type="match status" value="1"/>
</dbReference>
<keyword evidence="4" id="KW-1185">Reference proteome</keyword>
<dbReference type="GO" id="GO:0071897">
    <property type="term" value="P:DNA biosynthetic process"/>
    <property type="evidence" value="ECO:0007669"/>
    <property type="project" value="UniProtKB-ARBA"/>
</dbReference>
<dbReference type="RefSeq" id="XP_037871004.1">
    <property type="nucleotide sequence ID" value="XM_038015076.1"/>
</dbReference>
<dbReference type="Gene3D" id="3.30.420.10">
    <property type="entry name" value="Ribonuclease H-like superfamily/Ribonuclease H"/>
    <property type="match status" value="1"/>
</dbReference>
<evidence type="ECO:0000259" key="1">
    <source>
        <dbReference type="PROSITE" id="PS50878"/>
    </source>
</evidence>
<dbReference type="KEGG" id="bmor:119629393"/>